<sequence length="116" mass="12860">MTDLYVANSAAQRVADEIRGAIHQLEILRADAVSGFQADLGMGDCEEGREWNRMLNTVISSGDEGSLLAAIDSMVAELKERADWAEQAQREFDTTDHRSADSYRKLTNSADVYPHI</sequence>
<name>A0A1S1LGJ0_MYCCH</name>
<gene>
    <name evidence="1" type="ORF">BKG82_26805</name>
</gene>
<dbReference type="RefSeq" id="WP_070947883.1">
    <property type="nucleotide sequence ID" value="NZ_MLIQ01000042.1"/>
</dbReference>
<evidence type="ECO:0000313" key="2">
    <source>
        <dbReference type="Proteomes" id="UP000180043"/>
    </source>
</evidence>
<protein>
    <recommendedName>
        <fullName evidence="3">Flagellar protein FliT</fullName>
    </recommendedName>
</protein>
<organism evidence="1 2">
    <name type="scientific">Mycobacteroides chelonae</name>
    <name type="common">Mycobacterium chelonae</name>
    <dbReference type="NCBI Taxonomy" id="1774"/>
    <lineage>
        <taxon>Bacteria</taxon>
        <taxon>Bacillati</taxon>
        <taxon>Actinomycetota</taxon>
        <taxon>Actinomycetes</taxon>
        <taxon>Mycobacteriales</taxon>
        <taxon>Mycobacteriaceae</taxon>
        <taxon>Mycobacteroides</taxon>
    </lineage>
</organism>
<dbReference type="Proteomes" id="UP000180043">
    <property type="component" value="Unassembled WGS sequence"/>
</dbReference>
<evidence type="ECO:0000313" key="1">
    <source>
        <dbReference type="EMBL" id="OHU47265.1"/>
    </source>
</evidence>
<evidence type="ECO:0008006" key="3">
    <source>
        <dbReference type="Google" id="ProtNLM"/>
    </source>
</evidence>
<dbReference type="EMBL" id="MLIQ01000042">
    <property type="protein sequence ID" value="OHU47265.1"/>
    <property type="molecule type" value="Genomic_DNA"/>
</dbReference>
<accession>A0A1S1LGJ0</accession>
<comment type="caution">
    <text evidence="1">The sequence shown here is derived from an EMBL/GenBank/DDBJ whole genome shotgun (WGS) entry which is preliminary data.</text>
</comment>
<reference evidence="1 2" key="1">
    <citation type="submission" date="2016-10" db="EMBL/GenBank/DDBJ databases">
        <title>Evaluation of Human, Veterinary and Environmental Mycobacterium chelonae Isolates by Core Genome Phylogenomic Analysis, Targeted Gene Comparison, and Anti-microbial Susceptibility Patterns: A Tale of Mistaken Identities.</title>
        <authorList>
            <person name="Fogelson S.B."/>
            <person name="Camus A.C."/>
            <person name="Lorenz W."/>
            <person name="Vasireddy R."/>
            <person name="Vasireddy S."/>
            <person name="Smith T."/>
            <person name="Brown-Elliott B.A."/>
            <person name="Wallace R.J.Jr."/>
            <person name="Hasan N.A."/>
            <person name="Reischl U."/>
            <person name="Sanchez S."/>
        </authorList>
    </citation>
    <scope>NUCLEOTIDE SEQUENCE [LARGE SCALE GENOMIC DNA]</scope>
    <source>
        <strain evidence="1 2">15515</strain>
    </source>
</reference>
<dbReference type="AlphaFoldDB" id="A0A1S1LGJ0"/>
<proteinExistence type="predicted"/>